<dbReference type="RefSeq" id="WP_176371287.1">
    <property type="nucleotide sequence ID" value="NZ_JAHQCR010000087.1"/>
</dbReference>
<keyword evidence="2" id="KW-1185">Reference proteome</keyword>
<sequence>MNYDNSKKSLHGKAGKEELENLLKGFEENQFVKDIVKDYSVGYGSHDNNQFKTHFLVQFLDNEQWIITSTTSVRSDRTKGNQWEAYNIKQLNKNVTRAILTYPDGINEKEELNAKSYNRKIQENNIYSEITDVISISDLFDEIEQKVLQSKSPNSKRALEGNSFEKRLVVILNNKGNLKKWNSQNSIEVGLQFPIFSMILEAFGMKNDISINKISATDKISKLPSGGLPKTDVLIKFYFENKPTQTYTVSCKRTRNNKVTIHEYSVDSFIKALCLEDKRLIESLRSLQKVGGPTALKNNYPPDYDYLNNNLINYINQLSKWVYGGIGGEGNPNEHWAYYIVSYNNELKEVSIYTIDDYIKQAKNIAGQFNTPFTWTYASGQKGKSLQLKGPVI</sequence>
<dbReference type="SUPFAM" id="SSF52980">
    <property type="entry name" value="Restriction endonuclease-like"/>
    <property type="match status" value="1"/>
</dbReference>
<dbReference type="GO" id="GO:0004519">
    <property type="term" value="F:endonuclease activity"/>
    <property type="evidence" value="ECO:0007669"/>
    <property type="project" value="UniProtKB-KW"/>
</dbReference>
<dbReference type="InterPro" id="IPR011335">
    <property type="entry name" value="Restrct_endonuc-II-like"/>
</dbReference>
<gene>
    <name evidence="1" type="ORF">KS407_20560</name>
</gene>
<dbReference type="EMBL" id="JAHQCR010000087">
    <property type="protein sequence ID" value="MBU9723815.1"/>
    <property type="molecule type" value="Genomic_DNA"/>
</dbReference>
<organism evidence="1 2">
    <name type="scientific">Evansella alkalicola</name>
    <dbReference type="NCBI Taxonomy" id="745819"/>
    <lineage>
        <taxon>Bacteria</taxon>
        <taxon>Bacillati</taxon>
        <taxon>Bacillota</taxon>
        <taxon>Bacilli</taxon>
        <taxon>Bacillales</taxon>
        <taxon>Bacillaceae</taxon>
        <taxon>Evansella</taxon>
    </lineage>
</organism>
<keyword evidence="1" id="KW-0255">Endonuclease</keyword>
<dbReference type="InterPro" id="IPR015291">
    <property type="entry name" value="Restrct_endonuc_II_MspI"/>
</dbReference>
<reference evidence="1 2" key="1">
    <citation type="submission" date="2021-06" db="EMBL/GenBank/DDBJ databases">
        <title>Bacillus sp. RD4P76, an endophyte from a halophyte.</title>
        <authorList>
            <person name="Sun J.-Q."/>
        </authorList>
    </citation>
    <scope>NUCLEOTIDE SEQUENCE [LARGE SCALE GENOMIC DNA]</scope>
    <source>
        <strain evidence="1 2">JCM 17098</strain>
    </source>
</reference>
<keyword evidence="1" id="KW-0540">Nuclease</keyword>
<accession>A0ABS6JZ01</accession>
<dbReference type="EC" id="3.1.21.-" evidence="1"/>
<keyword evidence="1" id="KW-0378">Hydrolase</keyword>
<comment type="caution">
    <text evidence="1">The sequence shown here is derived from an EMBL/GenBank/DDBJ whole genome shotgun (WGS) entry which is preliminary data.</text>
</comment>
<name>A0ABS6JZ01_9BACI</name>
<evidence type="ECO:0000313" key="1">
    <source>
        <dbReference type="EMBL" id="MBU9723815.1"/>
    </source>
</evidence>
<evidence type="ECO:0000313" key="2">
    <source>
        <dbReference type="Proteomes" id="UP000790580"/>
    </source>
</evidence>
<proteinExistence type="predicted"/>
<dbReference type="GO" id="GO:0016787">
    <property type="term" value="F:hydrolase activity"/>
    <property type="evidence" value="ECO:0007669"/>
    <property type="project" value="UniProtKB-KW"/>
</dbReference>
<dbReference type="Proteomes" id="UP000790580">
    <property type="component" value="Unassembled WGS sequence"/>
</dbReference>
<dbReference type="Pfam" id="PF09208">
    <property type="entry name" value="Endonuc-MspI"/>
    <property type="match status" value="1"/>
</dbReference>
<protein>
    <submittedName>
        <fullName evidence="1">MspI family type II restriction endonuclease</fullName>
        <ecNumber evidence="1">3.1.21.-</ecNumber>
    </submittedName>
</protein>